<comment type="caution">
    <text evidence="2">The sequence shown here is derived from an EMBL/GenBank/DDBJ whole genome shotgun (WGS) entry which is preliminary data.</text>
</comment>
<keyword evidence="1" id="KW-0812">Transmembrane</keyword>
<evidence type="ECO:0000256" key="1">
    <source>
        <dbReference type="SAM" id="Phobius"/>
    </source>
</evidence>
<evidence type="ECO:0000313" key="3">
    <source>
        <dbReference type="Proteomes" id="UP001152320"/>
    </source>
</evidence>
<dbReference type="OrthoDB" id="6250964at2759"/>
<protein>
    <submittedName>
        <fullName evidence="2">Uncharacterized protein</fullName>
    </submittedName>
</protein>
<accession>A0A9Q0YIM9</accession>
<keyword evidence="1" id="KW-0472">Membrane</keyword>
<name>A0A9Q0YIM9_HOLLE</name>
<dbReference type="Proteomes" id="UP001152320">
    <property type="component" value="Chromosome 21"/>
</dbReference>
<keyword evidence="1" id="KW-1133">Transmembrane helix</keyword>
<dbReference type="EMBL" id="JAIZAY010000021">
    <property type="protein sequence ID" value="KAJ8021269.1"/>
    <property type="molecule type" value="Genomic_DNA"/>
</dbReference>
<dbReference type="AlphaFoldDB" id="A0A9Q0YIM9"/>
<sequence length="334" mass="37916">MDLRSIICYCYPFILSFIVLIGHLESSRQCQSEDVTDNRRGVYGFEHGCIVLRCRLPNQNEPVTISKAGTVFVQDLEKKRPVPRFHYNYKNNNTANQTVHEFKISNISTDDIGTWSFIYNEYIARSIKMNVFIRPSQEEPTCDTVNKFPVYITNDLLEMNCSVQMSDPPVTLELDGLCNITDFSLEAKTHHRVTYSPKSGLSPYSKLCQWGPIKIQKELTVSLNLLSPIIKGNPIGFECVSNVPDAIITWDLPFVDLKQSSSEPGRSSVNVTLPANYAHNTLNISCYAYYRQREISANFVDEISTKKNPNVNASQRFVSCVYLLIAFPLLVQSL</sequence>
<feature type="transmembrane region" description="Helical" evidence="1">
    <location>
        <begin position="7"/>
        <end position="24"/>
    </location>
</feature>
<reference evidence="2" key="1">
    <citation type="submission" date="2021-10" db="EMBL/GenBank/DDBJ databases">
        <title>Tropical sea cucumber genome reveals ecological adaptation and Cuvierian tubules defense mechanism.</title>
        <authorList>
            <person name="Chen T."/>
        </authorList>
    </citation>
    <scope>NUCLEOTIDE SEQUENCE</scope>
    <source>
        <strain evidence="2">Nanhai2018</strain>
        <tissue evidence="2">Muscle</tissue>
    </source>
</reference>
<gene>
    <name evidence="2" type="ORF">HOLleu_38419</name>
</gene>
<keyword evidence="3" id="KW-1185">Reference proteome</keyword>
<evidence type="ECO:0000313" key="2">
    <source>
        <dbReference type="EMBL" id="KAJ8021269.1"/>
    </source>
</evidence>
<proteinExistence type="predicted"/>
<organism evidence="2 3">
    <name type="scientific">Holothuria leucospilota</name>
    <name type="common">Black long sea cucumber</name>
    <name type="synonym">Mertensiothuria leucospilota</name>
    <dbReference type="NCBI Taxonomy" id="206669"/>
    <lineage>
        <taxon>Eukaryota</taxon>
        <taxon>Metazoa</taxon>
        <taxon>Echinodermata</taxon>
        <taxon>Eleutherozoa</taxon>
        <taxon>Echinozoa</taxon>
        <taxon>Holothuroidea</taxon>
        <taxon>Aspidochirotacea</taxon>
        <taxon>Aspidochirotida</taxon>
        <taxon>Holothuriidae</taxon>
        <taxon>Holothuria</taxon>
    </lineage>
</organism>